<protein>
    <submittedName>
        <fullName evidence="6">Transcriptional regulator, TetR family</fullName>
    </submittedName>
</protein>
<keyword evidence="2 4" id="KW-0238">DNA-binding</keyword>
<dbReference type="STRING" id="443218.AS9A_2909"/>
<accession>F6EJZ8</accession>
<dbReference type="InterPro" id="IPR001647">
    <property type="entry name" value="HTH_TetR"/>
</dbReference>
<dbReference type="InterPro" id="IPR009057">
    <property type="entry name" value="Homeodomain-like_sf"/>
</dbReference>
<dbReference type="Pfam" id="PF00440">
    <property type="entry name" value="TetR_N"/>
    <property type="match status" value="1"/>
</dbReference>
<evidence type="ECO:0000256" key="3">
    <source>
        <dbReference type="ARBA" id="ARBA00023163"/>
    </source>
</evidence>
<dbReference type="Proteomes" id="UP000009235">
    <property type="component" value="Chromosome"/>
</dbReference>
<dbReference type="GO" id="GO:0003700">
    <property type="term" value="F:DNA-binding transcription factor activity"/>
    <property type="evidence" value="ECO:0007669"/>
    <property type="project" value="TreeGrafter"/>
</dbReference>
<dbReference type="AlphaFoldDB" id="F6EJZ8"/>
<evidence type="ECO:0000259" key="5">
    <source>
        <dbReference type="PROSITE" id="PS50977"/>
    </source>
</evidence>
<gene>
    <name evidence="6" type="ordered locus">AS9A_2909</name>
</gene>
<evidence type="ECO:0000313" key="6">
    <source>
        <dbReference type="EMBL" id="AEF41356.1"/>
    </source>
</evidence>
<evidence type="ECO:0000256" key="2">
    <source>
        <dbReference type="ARBA" id="ARBA00023125"/>
    </source>
</evidence>
<dbReference type="GO" id="GO:0000976">
    <property type="term" value="F:transcription cis-regulatory region binding"/>
    <property type="evidence" value="ECO:0007669"/>
    <property type="project" value="TreeGrafter"/>
</dbReference>
<dbReference type="InterPro" id="IPR036271">
    <property type="entry name" value="Tet_transcr_reg_TetR-rel_C_sf"/>
</dbReference>
<dbReference type="SUPFAM" id="SSF48498">
    <property type="entry name" value="Tetracyclin repressor-like, C-terminal domain"/>
    <property type="match status" value="1"/>
</dbReference>
<dbReference type="SUPFAM" id="SSF46689">
    <property type="entry name" value="Homeodomain-like"/>
    <property type="match status" value="1"/>
</dbReference>
<dbReference type="eggNOG" id="COG1309">
    <property type="taxonomic scope" value="Bacteria"/>
</dbReference>
<evidence type="ECO:0000256" key="1">
    <source>
        <dbReference type="ARBA" id="ARBA00023015"/>
    </source>
</evidence>
<dbReference type="PANTHER" id="PTHR30055">
    <property type="entry name" value="HTH-TYPE TRANSCRIPTIONAL REGULATOR RUTR"/>
    <property type="match status" value="1"/>
</dbReference>
<feature type="DNA-binding region" description="H-T-H motif" evidence="4">
    <location>
        <begin position="37"/>
        <end position="56"/>
    </location>
</feature>
<keyword evidence="1" id="KW-0805">Transcription regulation</keyword>
<proteinExistence type="predicted"/>
<sequence>MTAREGSRVSRRRARNREAMLDVAEQMFTADGYDTVRIEQIAEAADVSVGSVYTHFGNKDGLVLATAERVFDRIHDYLEVAYSASDVPIEQVVATGSAYLNLLLDYPFLVRFMTSGFPMPSQDDVALRMKQRIEELLSYLENRIEAAIDAGQAKRVDSAYFARFLLGSWNGVVALSLLGDAFRLPRDEVADCLYQARQIIIDGLCTPAYLDHEGHATFALPRVPRPPSESE</sequence>
<feature type="domain" description="HTH tetR-type" evidence="5">
    <location>
        <begin position="14"/>
        <end position="74"/>
    </location>
</feature>
<reference evidence="6 7" key="1">
    <citation type="journal article" date="2011" name="J. Bacteriol.">
        <title>Complete genome sequence of Amycolicicoccus subflavus DQS3-9A1T, an actinomycete isolated from crude oil-polluted soil.</title>
        <authorList>
            <person name="Cai M."/>
            <person name="Chen W.M."/>
            <person name="Nie Y."/>
            <person name="Chi C.Q."/>
            <person name="Wang Y.N."/>
            <person name="Tang Y.Q."/>
            <person name="Li G.Y."/>
            <person name="Wu X.L."/>
        </authorList>
    </citation>
    <scope>NUCLEOTIDE SEQUENCE [LARGE SCALE GENOMIC DNA]</scope>
    <source>
        <strain evidence="7">DSM 45089 / DQS3-9A1</strain>
    </source>
</reference>
<dbReference type="PROSITE" id="PS50977">
    <property type="entry name" value="HTH_TETR_2"/>
    <property type="match status" value="1"/>
</dbReference>
<dbReference type="EMBL" id="CP002786">
    <property type="protein sequence ID" value="AEF41356.1"/>
    <property type="molecule type" value="Genomic_DNA"/>
</dbReference>
<evidence type="ECO:0000313" key="7">
    <source>
        <dbReference type="Proteomes" id="UP000009235"/>
    </source>
</evidence>
<dbReference type="KEGG" id="asd:AS9A_2909"/>
<evidence type="ECO:0000256" key="4">
    <source>
        <dbReference type="PROSITE-ProRule" id="PRU00335"/>
    </source>
</evidence>
<dbReference type="HOGENOM" id="CLU_069356_12_1_11"/>
<keyword evidence="3" id="KW-0804">Transcription</keyword>
<dbReference type="PANTHER" id="PTHR30055:SF234">
    <property type="entry name" value="HTH-TYPE TRANSCRIPTIONAL REGULATOR BETI"/>
    <property type="match status" value="1"/>
</dbReference>
<organism evidence="6 7">
    <name type="scientific">Hoyosella subflava (strain DSM 45089 / JCM 17490 / NBRC 109087 / DQS3-9A1)</name>
    <name type="common">Amycolicicoccus subflavus</name>
    <dbReference type="NCBI Taxonomy" id="443218"/>
    <lineage>
        <taxon>Bacteria</taxon>
        <taxon>Bacillati</taxon>
        <taxon>Actinomycetota</taxon>
        <taxon>Actinomycetes</taxon>
        <taxon>Mycobacteriales</taxon>
        <taxon>Hoyosellaceae</taxon>
        <taxon>Hoyosella</taxon>
    </lineage>
</organism>
<dbReference type="InterPro" id="IPR050109">
    <property type="entry name" value="HTH-type_TetR-like_transc_reg"/>
</dbReference>
<keyword evidence="7" id="KW-1185">Reference proteome</keyword>
<name>F6EJZ8_HOYSD</name>
<dbReference type="Gene3D" id="1.10.357.10">
    <property type="entry name" value="Tetracycline Repressor, domain 2"/>
    <property type="match status" value="1"/>
</dbReference>
<dbReference type="PRINTS" id="PR00455">
    <property type="entry name" value="HTHTETR"/>
</dbReference>